<dbReference type="RefSeq" id="WP_125003380.1">
    <property type="nucleotide sequence ID" value="NZ_BHYK01000019.1"/>
</dbReference>
<dbReference type="PROSITE" id="PS51186">
    <property type="entry name" value="GNAT"/>
    <property type="match status" value="2"/>
</dbReference>
<protein>
    <submittedName>
        <fullName evidence="4">GNAT family N-acetyltransferase</fullName>
    </submittedName>
</protein>
<organism evidence="4 5">
    <name type="scientific">Clostridium tagluense</name>
    <dbReference type="NCBI Taxonomy" id="360422"/>
    <lineage>
        <taxon>Bacteria</taxon>
        <taxon>Bacillati</taxon>
        <taxon>Bacillota</taxon>
        <taxon>Clostridia</taxon>
        <taxon>Eubacteriales</taxon>
        <taxon>Clostridiaceae</taxon>
        <taxon>Clostridium</taxon>
    </lineage>
</organism>
<comment type="caution">
    <text evidence="4">The sequence shown here is derived from an EMBL/GenBank/DDBJ whole genome shotgun (WGS) entry which is preliminary data.</text>
</comment>
<dbReference type="Gene3D" id="3.40.630.30">
    <property type="match status" value="2"/>
</dbReference>
<dbReference type="AlphaFoldDB" id="A0A401UPR1"/>
<dbReference type="PANTHER" id="PTHR43420">
    <property type="entry name" value="ACETYLTRANSFERASE"/>
    <property type="match status" value="1"/>
</dbReference>
<dbReference type="GO" id="GO:0016747">
    <property type="term" value="F:acyltransferase activity, transferring groups other than amino-acyl groups"/>
    <property type="evidence" value="ECO:0007669"/>
    <property type="project" value="InterPro"/>
</dbReference>
<dbReference type="InterPro" id="IPR000182">
    <property type="entry name" value="GNAT_dom"/>
</dbReference>
<proteinExistence type="predicted"/>
<gene>
    <name evidence="4" type="ORF">Ctaglu_31240</name>
</gene>
<dbReference type="Proteomes" id="UP000287872">
    <property type="component" value="Unassembled WGS sequence"/>
</dbReference>
<sequence length="300" mass="34397">MDNHQHTITITMKLELNQEDYVAIKALEAVCCEKQKTELKLELEFKMQQRNNSLKNKIMAEFLYYDNEILVGYLGLCNFHGTSVELSGMVHPEFRRKGIFKKLYLLAKEEWQKINPAEVLVLCDHTSRSGLAFINHIGAEYGSAEYKMCLNKRTLGPNLNQGIELRMATNDDAYEIERQGSIYFGFPEEEVEGKEDLERPAIQVDDNFISYMAELQGEIIGKVHISVTDNEGFIHGFGVIPEYRGKGYGREILCLALDILKKKQVDNIFLEVATENKKALGLYESCGFEEISVMDYYIVF</sequence>
<dbReference type="Pfam" id="PF00583">
    <property type="entry name" value="Acetyltransf_1"/>
    <property type="match status" value="1"/>
</dbReference>
<evidence type="ECO:0000313" key="4">
    <source>
        <dbReference type="EMBL" id="GCD11501.1"/>
    </source>
</evidence>
<feature type="domain" description="N-acetyltransferase" evidence="3">
    <location>
        <begin position="11"/>
        <end position="172"/>
    </location>
</feature>
<dbReference type="OrthoDB" id="7163760at2"/>
<evidence type="ECO:0000256" key="2">
    <source>
        <dbReference type="ARBA" id="ARBA00023315"/>
    </source>
</evidence>
<dbReference type="PANTHER" id="PTHR43420:SF12">
    <property type="entry name" value="N-ACETYLTRANSFERASE DOMAIN-CONTAINING PROTEIN"/>
    <property type="match status" value="1"/>
</dbReference>
<dbReference type="InterPro" id="IPR016181">
    <property type="entry name" value="Acyl_CoA_acyltransferase"/>
</dbReference>
<keyword evidence="1 4" id="KW-0808">Transferase</keyword>
<keyword evidence="5" id="KW-1185">Reference proteome</keyword>
<evidence type="ECO:0000313" key="5">
    <source>
        <dbReference type="Proteomes" id="UP000287872"/>
    </source>
</evidence>
<name>A0A401UPR1_9CLOT</name>
<reference evidence="4 5" key="1">
    <citation type="submission" date="2018-11" db="EMBL/GenBank/DDBJ databases">
        <title>Genome sequencing and assembly of Clostridium tagluense strain A121.</title>
        <authorList>
            <person name="Murakami T."/>
            <person name="Segawa T."/>
            <person name="Shcherbakova V.A."/>
            <person name="Mori H."/>
            <person name="Yoshimura Y."/>
        </authorList>
    </citation>
    <scope>NUCLEOTIDE SEQUENCE [LARGE SCALE GENOMIC DNA]</scope>
    <source>
        <strain evidence="4 5">A121</strain>
    </source>
</reference>
<evidence type="ECO:0000256" key="1">
    <source>
        <dbReference type="ARBA" id="ARBA00022679"/>
    </source>
</evidence>
<evidence type="ECO:0000259" key="3">
    <source>
        <dbReference type="PROSITE" id="PS51186"/>
    </source>
</evidence>
<dbReference type="CDD" id="cd04301">
    <property type="entry name" value="NAT_SF"/>
    <property type="match status" value="2"/>
</dbReference>
<dbReference type="EMBL" id="BHYK01000019">
    <property type="protein sequence ID" value="GCD11501.1"/>
    <property type="molecule type" value="Genomic_DNA"/>
</dbReference>
<keyword evidence="2" id="KW-0012">Acyltransferase</keyword>
<dbReference type="InterPro" id="IPR050680">
    <property type="entry name" value="YpeA/RimI_acetyltransf"/>
</dbReference>
<dbReference type="SUPFAM" id="SSF55729">
    <property type="entry name" value="Acyl-CoA N-acyltransferases (Nat)"/>
    <property type="match status" value="2"/>
</dbReference>
<feature type="domain" description="N-acetyltransferase" evidence="3">
    <location>
        <begin position="163"/>
        <end position="300"/>
    </location>
</feature>
<accession>A0A401UPR1</accession>